<proteinExistence type="predicted"/>
<dbReference type="AlphaFoldDB" id="A6I0P8"/>
<name>A6I0P8_RAT</name>
<dbReference type="Proteomes" id="UP000234681">
    <property type="component" value="Chromosome 1"/>
</dbReference>
<sequence length="56" mass="6202">MDGEPVDQQPEGRSGYLLKPASGSYKDTFGENSFIKPDPHPPVTLNVTTRILEQQD</sequence>
<reference evidence="3" key="1">
    <citation type="submission" date="2005-09" db="EMBL/GenBank/DDBJ databases">
        <authorList>
            <person name="Mural R.J."/>
            <person name="Li P.W."/>
            <person name="Adams M.D."/>
            <person name="Amanatides P.G."/>
            <person name="Baden-Tillson H."/>
            <person name="Barnstead M."/>
            <person name="Chin S.H."/>
            <person name="Dew I."/>
            <person name="Evans C.A."/>
            <person name="Ferriera S."/>
            <person name="Flanigan M."/>
            <person name="Fosler C."/>
            <person name="Glodek A."/>
            <person name="Gu Z."/>
            <person name="Holt R.A."/>
            <person name="Jennings D."/>
            <person name="Kraft C.L."/>
            <person name="Lu F."/>
            <person name="Nguyen T."/>
            <person name="Nusskern D.R."/>
            <person name="Pfannkoch C.M."/>
            <person name="Sitter C."/>
            <person name="Sutton G.G."/>
            <person name="Venter J.C."/>
            <person name="Wang Z."/>
            <person name="Woodage T."/>
            <person name="Zheng X.H."/>
            <person name="Zhong F."/>
        </authorList>
    </citation>
    <scope>NUCLEOTIDE SEQUENCE [LARGE SCALE GENOMIC DNA]</scope>
    <source>
        <strain>BN</strain>
        <strain evidence="3">Sprague-Dawley</strain>
    </source>
</reference>
<gene>
    <name evidence="2" type="ORF">rCG_63636</name>
</gene>
<evidence type="ECO:0000313" key="2">
    <source>
        <dbReference type="EMBL" id="EDM13029.1"/>
    </source>
</evidence>
<organism evidence="2 3">
    <name type="scientific">Rattus norvegicus</name>
    <name type="common">Rat</name>
    <dbReference type="NCBI Taxonomy" id="10116"/>
    <lineage>
        <taxon>Eukaryota</taxon>
        <taxon>Metazoa</taxon>
        <taxon>Chordata</taxon>
        <taxon>Craniata</taxon>
        <taxon>Vertebrata</taxon>
        <taxon>Euteleostomi</taxon>
        <taxon>Mammalia</taxon>
        <taxon>Eutheria</taxon>
        <taxon>Euarchontoglires</taxon>
        <taxon>Glires</taxon>
        <taxon>Rodentia</taxon>
        <taxon>Myomorpha</taxon>
        <taxon>Muroidea</taxon>
        <taxon>Muridae</taxon>
        <taxon>Murinae</taxon>
        <taxon>Rattus</taxon>
    </lineage>
</organism>
<dbReference type="EMBL" id="CH473953">
    <property type="protein sequence ID" value="EDM13029.1"/>
    <property type="molecule type" value="Genomic_DNA"/>
</dbReference>
<protein>
    <submittedName>
        <fullName evidence="2">RCG63636</fullName>
    </submittedName>
</protein>
<accession>A6I0P8</accession>
<feature type="compositionally biased region" description="Polar residues" evidence="1">
    <location>
        <begin position="45"/>
        <end position="56"/>
    </location>
</feature>
<feature type="region of interest" description="Disordered" evidence="1">
    <location>
        <begin position="1"/>
        <end position="56"/>
    </location>
</feature>
<evidence type="ECO:0000256" key="1">
    <source>
        <dbReference type="SAM" id="MobiDB-lite"/>
    </source>
</evidence>
<evidence type="ECO:0000313" key="3">
    <source>
        <dbReference type="Proteomes" id="UP000234681"/>
    </source>
</evidence>